<sequence length="136" mass="15145">MKSGLLRTSPVQFFSLGSTELVGSLTRAGVHFPRHHSSVESYVFASSQGQEIVVALGSNVDDTQSVQHLINHCSYILLRPNNSVACGSWPHRHNLKPDIFSDRYSWHWHSIHVPFCNKALRGGRASKKCRGSIHIA</sequence>
<dbReference type="Gramene" id="Zm00001eb050030_T002">
    <property type="protein sequence ID" value="Zm00001eb050030_P002"/>
    <property type="gene ID" value="Zm00001eb050030"/>
</dbReference>
<name>A0A804M0I8_MAIZE</name>
<keyword evidence="2" id="KW-1185">Reference proteome</keyword>
<protein>
    <submittedName>
        <fullName evidence="1">Uncharacterized protein</fullName>
    </submittedName>
</protein>
<dbReference type="Proteomes" id="UP000007305">
    <property type="component" value="Chromosome 1"/>
</dbReference>
<accession>A0A804M0I8</accession>
<dbReference type="AlphaFoldDB" id="A0A804M0I8"/>
<organism evidence="1 2">
    <name type="scientific">Zea mays</name>
    <name type="common">Maize</name>
    <dbReference type="NCBI Taxonomy" id="4577"/>
    <lineage>
        <taxon>Eukaryota</taxon>
        <taxon>Viridiplantae</taxon>
        <taxon>Streptophyta</taxon>
        <taxon>Embryophyta</taxon>
        <taxon>Tracheophyta</taxon>
        <taxon>Spermatophyta</taxon>
        <taxon>Magnoliopsida</taxon>
        <taxon>Liliopsida</taxon>
        <taxon>Poales</taxon>
        <taxon>Poaceae</taxon>
        <taxon>PACMAD clade</taxon>
        <taxon>Panicoideae</taxon>
        <taxon>Andropogonodae</taxon>
        <taxon>Andropogoneae</taxon>
        <taxon>Tripsacinae</taxon>
        <taxon>Zea</taxon>
    </lineage>
</organism>
<proteinExistence type="predicted"/>
<dbReference type="EnsemblPlants" id="Zm00001eb050030_T002">
    <property type="protein sequence ID" value="Zm00001eb050030_P002"/>
    <property type="gene ID" value="Zm00001eb050030"/>
</dbReference>
<evidence type="ECO:0000313" key="1">
    <source>
        <dbReference type="EnsemblPlants" id="Zm00001eb050030_P002"/>
    </source>
</evidence>
<dbReference type="InParanoid" id="A0A804M0I8"/>
<evidence type="ECO:0000313" key="2">
    <source>
        <dbReference type="Proteomes" id="UP000007305"/>
    </source>
</evidence>
<reference evidence="1" key="2">
    <citation type="submission" date="2019-07" db="EMBL/GenBank/DDBJ databases">
        <authorList>
            <person name="Seetharam A."/>
            <person name="Woodhouse M."/>
            <person name="Cannon E."/>
        </authorList>
    </citation>
    <scope>NUCLEOTIDE SEQUENCE [LARGE SCALE GENOMIC DNA]</scope>
    <source>
        <strain evidence="1">cv. B73</strain>
    </source>
</reference>
<reference evidence="2" key="1">
    <citation type="submission" date="2015-12" db="EMBL/GenBank/DDBJ databases">
        <title>Update maize B73 reference genome by single molecule sequencing technologies.</title>
        <authorList>
            <consortium name="Maize Genome Sequencing Project"/>
            <person name="Ware D."/>
        </authorList>
    </citation>
    <scope>NUCLEOTIDE SEQUENCE [LARGE SCALE GENOMIC DNA]</scope>
    <source>
        <strain evidence="2">cv. B73</strain>
    </source>
</reference>
<reference evidence="1" key="3">
    <citation type="submission" date="2021-05" db="UniProtKB">
        <authorList>
            <consortium name="EnsemblPlants"/>
        </authorList>
    </citation>
    <scope>IDENTIFICATION</scope>
    <source>
        <strain evidence="1">cv. B73</strain>
    </source>
</reference>